<name>A0A6J6RS99_9ZZZZ</name>
<reference evidence="1" key="1">
    <citation type="submission" date="2020-05" db="EMBL/GenBank/DDBJ databases">
        <authorList>
            <person name="Chiriac C."/>
            <person name="Salcher M."/>
            <person name="Ghai R."/>
            <person name="Kavagutti S V."/>
        </authorList>
    </citation>
    <scope>NUCLEOTIDE SEQUENCE</scope>
</reference>
<sequence length="149" mass="15698">MIVVIGFLAFGVVVAIAAVLVIREAGRIAGTPPPAIFDPDDAEAWVIEQLPAIAAATLTPNDVRRILGFQLEFFAQFDASLSVEGLPLDTPAVVGGLDEIAYIEKRAADTGEAYIPEQIEAVIETQLSYLRAIGAVGPTATPDENLPPT</sequence>
<proteinExistence type="predicted"/>
<organism evidence="1">
    <name type="scientific">freshwater metagenome</name>
    <dbReference type="NCBI Taxonomy" id="449393"/>
    <lineage>
        <taxon>unclassified sequences</taxon>
        <taxon>metagenomes</taxon>
        <taxon>ecological metagenomes</taxon>
    </lineage>
</organism>
<gene>
    <name evidence="1" type="ORF">UFOPK2683_00938</name>
    <name evidence="2" type="ORF">UFOPK3897_01674</name>
</gene>
<dbReference type="AlphaFoldDB" id="A0A6J6RS99"/>
<evidence type="ECO:0000313" key="1">
    <source>
        <dbReference type="EMBL" id="CAB4725329.1"/>
    </source>
</evidence>
<accession>A0A6J6RS99</accession>
<evidence type="ECO:0000313" key="2">
    <source>
        <dbReference type="EMBL" id="CAB4990011.1"/>
    </source>
</evidence>
<dbReference type="EMBL" id="CAFBOF010000071">
    <property type="protein sequence ID" value="CAB4990011.1"/>
    <property type="molecule type" value="Genomic_DNA"/>
</dbReference>
<dbReference type="EMBL" id="CAEZYK010000048">
    <property type="protein sequence ID" value="CAB4725329.1"/>
    <property type="molecule type" value="Genomic_DNA"/>
</dbReference>
<protein>
    <submittedName>
        <fullName evidence="1">Unannotated protein</fullName>
    </submittedName>
</protein>